<evidence type="ECO:0000313" key="11">
    <source>
        <dbReference type="EMBL" id="KPR57782.1"/>
    </source>
</evidence>
<evidence type="ECO:0000313" key="10">
    <source>
        <dbReference type="EMBL" id="HBH7041767.1"/>
    </source>
</evidence>
<evidence type="ECO:0000313" key="7">
    <source>
        <dbReference type="EMBL" id="EMM7457109.1"/>
    </source>
</evidence>
<dbReference type="Proteomes" id="UP000215827">
    <property type="component" value="Unassembled WGS sequence"/>
</dbReference>
<accession>A0A0P8HUY3</accession>
<evidence type="ECO:0000313" key="17">
    <source>
        <dbReference type="Proteomes" id="UP000050520"/>
    </source>
</evidence>
<reference evidence="11 17" key="3">
    <citation type="journal article" date="2017" name="PLoS ONE">
        <title>Genomic and phenotypic characterisation of fluoroquinolone resistance mechanisms in Enterobacteriaceae in Durban, South Africa.</title>
        <authorList>
            <person name="Osei Sekyere J."/>
            <person name="Amoako D.G."/>
        </authorList>
    </citation>
    <scope>NUCLEOTIDE SEQUENCE [LARGE SCALE GENOMIC DNA]</scope>
    <source>
        <strain evidence="11 17">ST62:944112508</strain>
    </source>
</reference>
<evidence type="ECO:0000313" key="16">
    <source>
        <dbReference type="Proteomes" id="UP000019194"/>
    </source>
</evidence>
<dbReference type="Proteomes" id="UP001164536">
    <property type="component" value="Chromosome"/>
</dbReference>
<evidence type="ECO:0000313" key="9">
    <source>
        <dbReference type="EMBL" id="HAT3895732.1"/>
    </source>
</evidence>
<evidence type="ECO:0000313" key="19">
    <source>
        <dbReference type="Proteomes" id="UP000263627"/>
    </source>
</evidence>
<dbReference type="Proteomes" id="UP000050520">
    <property type="component" value="Unassembled WGS sequence"/>
</dbReference>
<dbReference type="EMBL" id="CP056573">
    <property type="protein sequence ID" value="QLV30026.1"/>
    <property type="molecule type" value="Genomic_DNA"/>
</dbReference>
<feature type="transmembrane region" description="Helical" evidence="1">
    <location>
        <begin position="54"/>
        <end position="77"/>
    </location>
</feature>
<dbReference type="Proteomes" id="UP001279522">
    <property type="component" value="Unassembled WGS sequence"/>
</dbReference>
<dbReference type="Proteomes" id="UP000263627">
    <property type="component" value="Chromosome"/>
</dbReference>
<dbReference type="EMBL" id="LJEB01000002">
    <property type="protein sequence ID" value="KPR57782.1"/>
    <property type="molecule type" value="Genomic_DNA"/>
</dbReference>
<dbReference type="Proteomes" id="UP000512222">
    <property type="component" value="Chromosome"/>
</dbReference>
<reference evidence="6" key="12">
    <citation type="submission" date="2023-05" db="EMBL/GenBank/DDBJ databases">
        <authorList>
            <consortium name="Clinical and Environmental Microbiology Branch: Whole genome sequencing antimicrobial resistance pathogens in the healthcare setting"/>
        </authorList>
    </citation>
    <scope>NUCLEOTIDE SEQUENCE</scope>
    <source>
        <strain evidence="5">2021DK-00049</strain>
        <strain evidence="8">2023GN-00102</strain>
        <strain evidence="6">2023GN-00287</strain>
        <strain evidence="7">Whole organism</strain>
    </source>
</reference>
<reference evidence="15" key="11">
    <citation type="submission" date="2022-12" db="EMBL/GenBank/DDBJ databases">
        <title>2953647.</title>
        <authorList>
            <person name="Hergert J."/>
            <person name="Casey R."/>
            <person name="Wagner J."/>
            <person name="Young E.L."/>
            <person name="Oakeson K.F."/>
        </authorList>
    </citation>
    <scope>NUCLEOTIDE SEQUENCE</scope>
    <source>
        <strain evidence="15">2953647</strain>
    </source>
</reference>
<name>A0A0P8HUY3_CITFR</name>
<evidence type="ECO:0000313" key="20">
    <source>
        <dbReference type="Proteomes" id="UP000512222"/>
    </source>
</evidence>
<proteinExistence type="predicted"/>
<reference evidence="17" key="2">
    <citation type="submission" date="2015-09" db="EMBL/GenBank/DDBJ databases">
        <title>Prevalence of NDMs in South Africa.</title>
        <authorList>
            <person name="Osei Sekyere J."/>
            <person name="Govinden U."/>
            <person name="Essack S."/>
            <person name="Haldorsen B."/>
            <person name="Samuelsen O."/>
            <person name="Aasnaes B."/>
            <person name="Sundsfjord A."/>
        </authorList>
    </citation>
    <scope>NUCLEOTIDE SEQUENCE [LARGE SCALE GENOMIC DNA]</scope>
    <source>
        <strain evidence="17">ST62:944112508</strain>
    </source>
</reference>
<gene>
    <name evidence="3" type="ORF">AI2935V1_1832</name>
    <name evidence="2" type="ORF">AM363_19445</name>
    <name evidence="11" type="ORF">AN672_00105</name>
    <name evidence="13" type="ORF">B9P89_08605</name>
    <name evidence="14" type="ORF">HV178_08550</name>
    <name evidence="9" type="ORF">I9Y29_000108</name>
    <name evidence="10" type="ORF">KV121_001814</name>
    <name evidence="5" type="ORF">KY227_000511</name>
    <name evidence="15" type="ORF">O4000_07925</name>
    <name evidence="7" type="ORF">P7U51_001594</name>
    <name evidence="8" type="ORF">PQQ21_000198</name>
    <name evidence="12" type="ORF">RYZ67_14470</name>
    <name evidence="6" type="ORF">SGX49_002922</name>
</gene>
<reference evidence="3" key="10">
    <citation type="submission" date="2022-05" db="EMBL/GenBank/DDBJ databases">
        <authorList>
            <person name="Alioto T."/>
            <person name="Alioto T."/>
            <person name="Gomez Garrido J."/>
        </authorList>
    </citation>
    <scope>NUCLEOTIDE SEQUENCE</scope>
    <source>
        <strain evidence="3">112</strain>
    </source>
</reference>
<evidence type="ECO:0000313" key="14">
    <source>
        <dbReference type="EMBL" id="QLV30026.1"/>
    </source>
</evidence>
<keyword evidence="21" id="KW-1185">Reference proteome</keyword>
<dbReference type="Proteomes" id="UP000855471">
    <property type="component" value="Unassembled WGS sequence"/>
</dbReference>
<dbReference type="EMBL" id="ABKLER030000001">
    <property type="protein sequence ID" value="EMN4143010.1"/>
    <property type="molecule type" value="Genomic_DNA"/>
</dbReference>
<dbReference type="Proteomes" id="UP000885148">
    <property type="component" value="Unassembled WGS sequence"/>
</dbReference>
<dbReference type="GeneID" id="87000515"/>
<dbReference type="Pfam" id="PF10808">
    <property type="entry name" value="DUF2542"/>
    <property type="match status" value="1"/>
</dbReference>
<evidence type="ECO:0000313" key="18">
    <source>
        <dbReference type="Proteomes" id="UP000215827"/>
    </source>
</evidence>
<dbReference type="EMBL" id="ABLGCN030000003">
    <property type="protein sequence ID" value="EMM7457109.1"/>
    <property type="molecule type" value="Genomic_DNA"/>
</dbReference>
<dbReference type="EMBL" id="JAWPBU010000015">
    <property type="protein sequence ID" value="MDW2759681.1"/>
    <property type="molecule type" value="Genomic_DNA"/>
</dbReference>
<dbReference type="EMBL" id="DAESCB010000004">
    <property type="protein sequence ID" value="HBH7041767.1"/>
    <property type="molecule type" value="Genomic_DNA"/>
</dbReference>
<dbReference type="EMBL" id="CP114564">
    <property type="protein sequence ID" value="WAZ58811.1"/>
    <property type="molecule type" value="Genomic_DNA"/>
</dbReference>
<dbReference type="EMBL" id="OW995941">
    <property type="protein sequence ID" value="CAH6581042.1"/>
    <property type="molecule type" value="Genomic_DNA"/>
</dbReference>
<dbReference type="EMBL" id="ABOSXX010000013">
    <property type="protein sequence ID" value="ELV3680483.1"/>
    <property type="molecule type" value="Genomic_DNA"/>
</dbReference>
<keyword evidence="1" id="KW-1133">Transmembrane helix</keyword>
<reference evidence="4 16" key="1">
    <citation type="submission" date="2013-10" db="EMBL/GenBank/DDBJ databases">
        <title>Antibiotic resistance diversity of beta-lactamase producers in the General Hospital Vienna.</title>
        <authorList>
            <person name="Barisic I."/>
            <person name="Mitteregger D."/>
            <person name="Hirschl A.M."/>
            <person name="Noehammer C."/>
            <person name="Wiesinger-Mayr H."/>
        </authorList>
    </citation>
    <scope>NUCLEOTIDE SEQUENCE [LARGE SCALE GENOMIC DNA]</scope>
    <source>
        <strain evidence="4 16">ISC11</strain>
    </source>
</reference>
<sequence>MDVQTLFVVLAFLLIPVFCFREAWKGWRSGAVDKIKKNAREPVFAYRNQEPLQFWSYVLVYAGCGCLSFGMVIYLVFYR</sequence>
<evidence type="ECO:0000256" key="1">
    <source>
        <dbReference type="SAM" id="Phobius"/>
    </source>
</evidence>
<dbReference type="AlphaFoldDB" id="A0A0P8HUY3"/>
<dbReference type="InterPro" id="IPR020155">
    <property type="entry name" value="Uncharacterised_YeiS"/>
</dbReference>
<reference evidence="9" key="8">
    <citation type="submission" date="2020-09" db="EMBL/GenBank/DDBJ databases">
        <authorList>
            <consortium name="NCBI Pathogen Detection Project"/>
        </authorList>
    </citation>
    <scope>NUCLEOTIDE SEQUENCE</scope>
    <source>
        <strain evidence="10">91871</strain>
        <strain evidence="9">O50</strain>
    </source>
</reference>
<evidence type="ECO:0000313" key="5">
    <source>
        <dbReference type="EMBL" id="EHT9937484.1"/>
    </source>
</evidence>
<evidence type="ECO:0000313" key="13">
    <source>
        <dbReference type="EMBL" id="OYR05929.1"/>
    </source>
</evidence>
<evidence type="ECO:0000313" key="3">
    <source>
        <dbReference type="EMBL" id="CAH6581042.1"/>
    </source>
</evidence>
<dbReference type="Proteomes" id="UP000019194">
    <property type="component" value="Unassembled WGS sequence"/>
</dbReference>
<dbReference type="GO" id="GO:0016020">
    <property type="term" value="C:membrane"/>
    <property type="evidence" value="ECO:0007669"/>
    <property type="project" value="InterPro"/>
</dbReference>
<evidence type="ECO:0000313" key="2">
    <source>
        <dbReference type="EMBL" id="AXZ48955.1"/>
    </source>
</evidence>
<dbReference type="Proteomes" id="UP001278087">
    <property type="component" value="Unassembled WGS sequence"/>
</dbReference>
<evidence type="ECO:0000313" key="15">
    <source>
        <dbReference type="EMBL" id="WAZ58811.1"/>
    </source>
</evidence>
<dbReference type="EMBL" id="DACSXJ010000001">
    <property type="protein sequence ID" value="HAT3895732.1"/>
    <property type="molecule type" value="Genomic_DNA"/>
</dbReference>
<dbReference type="Proteomes" id="UP000789647">
    <property type="component" value="Chromosome"/>
</dbReference>
<protein>
    <submittedName>
        <fullName evidence="2">DUF2542 family protein</fullName>
    </submittedName>
</protein>
<organism evidence="4 16">
    <name type="scientific">Citrobacter freundii</name>
    <dbReference type="NCBI Taxonomy" id="546"/>
    <lineage>
        <taxon>Bacteria</taxon>
        <taxon>Pseudomonadati</taxon>
        <taxon>Pseudomonadota</taxon>
        <taxon>Gammaproteobacteria</taxon>
        <taxon>Enterobacterales</taxon>
        <taxon>Enterobacteriaceae</taxon>
        <taxon>Citrobacter</taxon>
        <taxon>Citrobacter freundii complex</taxon>
    </lineage>
</organism>
<keyword evidence="1" id="KW-0472">Membrane</keyword>
<reference evidence="2 19" key="6">
    <citation type="submission" date="2018-09" db="EMBL/GenBank/DDBJ databases">
        <title>Whole genome sequencing of Citrobacter freundii AR_0116.</title>
        <authorList>
            <person name="Conlan S."/>
            <person name="Thomas P.J."/>
            <person name="Mullikin J."/>
            <person name="Frank K.M."/>
            <person name="Segre J.A."/>
        </authorList>
    </citation>
    <scope>NUCLEOTIDE SEQUENCE [LARGE SCALE GENOMIC DNA]</scope>
    <source>
        <strain evidence="2 19">AR_0116</strain>
    </source>
</reference>
<keyword evidence="1" id="KW-0812">Transmembrane</keyword>
<dbReference type="EMBL" id="ABBJDF010000002">
    <property type="protein sequence ID" value="EHT9937484.1"/>
    <property type="molecule type" value="Genomic_DNA"/>
</dbReference>
<dbReference type="EMBL" id="CP032184">
    <property type="protein sequence ID" value="AXZ48955.1"/>
    <property type="molecule type" value="Genomic_DNA"/>
</dbReference>
<evidence type="ECO:0000313" key="8">
    <source>
        <dbReference type="EMBL" id="EMN4143010.1"/>
    </source>
</evidence>
<evidence type="ECO:0000313" key="6">
    <source>
        <dbReference type="EMBL" id="ELV3680483.1"/>
    </source>
</evidence>
<reference evidence="14" key="9">
    <citation type="journal article" date="2021" name="Microb. Genom.">
        <title>A genomic epidemiological study shows that prevalence of antimicrobial resistance in Enterobacterales is associated with the livestock host, as well as antimicrobial usage.</title>
        <authorList>
            <person name="AbuOun M."/>
            <person name="Jones H."/>
            <person name="Stubberfield E."/>
            <person name="Gilson D."/>
            <person name="Shaw L.P."/>
            <person name="Hubbard A.T.M."/>
            <person name="Chau K.K."/>
            <person name="Sebra R."/>
            <person name="Peto T.E.A."/>
            <person name="Crook D.W."/>
            <person name="Read D.S."/>
            <person name="Gweon H.S."/>
            <person name="Walker A.S."/>
            <person name="Stoesser N."/>
            <person name="Smith R.P."/>
            <person name="Anjum M.F."/>
            <person name="On Behalf Of The Rehab Consortium."/>
        </authorList>
    </citation>
    <scope>NUCLEOTIDE SEQUENCE</scope>
    <source>
        <strain evidence="14">RHBSTW-00370</strain>
    </source>
</reference>
<reference evidence="12" key="13">
    <citation type="submission" date="2023-10" db="EMBL/GenBank/DDBJ databases">
        <title>Fecal carriage and genetic characteristics of carbapenem-resistant Enterobacterales among healthy adults from four provinces of China.</title>
        <authorList>
            <person name="Li Y."/>
            <person name="Zhang R."/>
        </authorList>
    </citation>
    <scope>NUCLEOTIDE SEQUENCE</scope>
    <source>
        <strain evidence="12">HN-136</strain>
    </source>
</reference>
<reference evidence="13 18" key="4">
    <citation type="submission" date="2017-04" db="EMBL/GenBank/DDBJ databases">
        <title>Emergence of KPC-2-producing Citrobacter isolates from sediments of a Chinese river.</title>
        <authorList>
            <person name="Zheng B."/>
        </authorList>
    </citation>
    <scope>NUCLEOTIDE SEQUENCE [LARGE SCALE GENOMIC DNA]</scope>
    <source>
        <strain evidence="13 18">C191</strain>
    </source>
</reference>
<dbReference type="EMBL" id="CBWP010000021">
    <property type="protein sequence ID" value="CDL37096.1"/>
    <property type="molecule type" value="Genomic_DNA"/>
</dbReference>
<evidence type="ECO:0000313" key="12">
    <source>
        <dbReference type="EMBL" id="MDW2759681.1"/>
    </source>
</evidence>
<evidence type="ECO:0000313" key="4">
    <source>
        <dbReference type="EMBL" id="CDL37096.1"/>
    </source>
</evidence>
<dbReference type="Proteomes" id="UP001169574">
    <property type="component" value="Unassembled WGS sequence"/>
</dbReference>
<dbReference type="RefSeq" id="WP_003027385.1">
    <property type="nucleotide sequence ID" value="NZ_AP026940.1"/>
</dbReference>
<reference evidence="9" key="5">
    <citation type="journal article" date="2018" name="Genome Biol.">
        <title>SKESA: strategic k-mer extension for scrupulous assemblies.</title>
        <authorList>
            <person name="Souvorov A."/>
            <person name="Agarwala R."/>
            <person name="Lipman D.J."/>
        </authorList>
    </citation>
    <scope>NUCLEOTIDE SEQUENCE</scope>
    <source>
        <strain evidence="10">91871</strain>
        <strain evidence="9">O50</strain>
    </source>
</reference>
<reference evidence="20" key="7">
    <citation type="submission" date="2020-06" db="EMBL/GenBank/DDBJ databases">
        <title>REHAB project genomes.</title>
        <authorList>
            <person name="Shaw L.P."/>
        </authorList>
    </citation>
    <scope>NUCLEOTIDE SEQUENCE [LARGE SCALE GENOMIC DNA]</scope>
    <source>
        <strain evidence="20">RHBSTW-00370</strain>
    </source>
</reference>
<evidence type="ECO:0000313" key="21">
    <source>
        <dbReference type="Proteomes" id="UP001164536"/>
    </source>
</evidence>
<dbReference type="EMBL" id="NEFA01000007">
    <property type="protein sequence ID" value="OYR05929.1"/>
    <property type="molecule type" value="Genomic_DNA"/>
</dbReference>